<keyword evidence="1" id="KW-0472">Membrane</keyword>
<feature type="transmembrane region" description="Helical" evidence="1">
    <location>
        <begin position="92"/>
        <end position="110"/>
    </location>
</feature>
<feature type="transmembrane region" description="Helical" evidence="1">
    <location>
        <begin position="23"/>
        <end position="48"/>
    </location>
</feature>
<proteinExistence type="predicted"/>
<comment type="caution">
    <text evidence="2">The sequence shown here is derived from an EMBL/GenBank/DDBJ whole genome shotgun (WGS) entry which is preliminary data.</text>
</comment>
<sequence length="278" mass="31067">MIDPIDETAAQEHSNKEHFDYQFLRILVGWIALVIALVCYVSYCIWVGKLSLPSSISATFHFGAVIPFVGLLFIVSAFLACYGERGSIDSMLSSLGAICACIVAVFPTSIDMKWVKQTEEVLAKLPAFCNIKENVVDGKCLYNHYPLIKGEWIPVIHISAAIFLIAILCIFCRIFWVRAKRKLEVAKPENKIKVVRRILIYQICCGLMPVSAAIGWLVKDDIHSALFWVEFVCLVAFGVSWLVAGKAFKTTSNSKHDEDDLSEKIGKVAPVDFKIPFN</sequence>
<keyword evidence="3" id="KW-1185">Reference proteome</keyword>
<dbReference type="EMBL" id="JAATNW010000002">
    <property type="protein sequence ID" value="NMH59158.1"/>
    <property type="molecule type" value="Genomic_DNA"/>
</dbReference>
<feature type="transmembrane region" description="Helical" evidence="1">
    <location>
        <begin position="60"/>
        <end position="80"/>
    </location>
</feature>
<dbReference type="RefSeq" id="WP_169209727.1">
    <property type="nucleotide sequence ID" value="NZ_JAATNW010000002.1"/>
</dbReference>
<keyword evidence="1" id="KW-0812">Transmembrane</keyword>
<dbReference type="Proteomes" id="UP000709336">
    <property type="component" value="Unassembled WGS sequence"/>
</dbReference>
<evidence type="ECO:0000313" key="3">
    <source>
        <dbReference type="Proteomes" id="UP000709336"/>
    </source>
</evidence>
<name>A0ABX1R1M8_9ALTE</name>
<gene>
    <name evidence="2" type="ORF">HCJ96_03865</name>
</gene>
<feature type="transmembrane region" description="Helical" evidence="1">
    <location>
        <begin position="224"/>
        <end position="244"/>
    </location>
</feature>
<reference evidence="2 3" key="1">
    <citation type="submission" date="2020-03" db="EMBL/GenBank/DDBJ databases">
        <title>Alteromonas ponticola sp. nov., isolated from seawater.</title>
        <authorList>
            <person name="Yoon J.-H."/>
            <person name="Kim Y.-O."/>
        </authorList>
    </citation>
    <scope>NUCLEOTIDE SEQUENCE [LARGE SCALE GENOMIC DNA]</scope>
    <source>
        <strain evidence="2 3">MYP5</strain>
    </source>
</reference>
<accession>A0ABX1R1M8</accession>
<protein>
    <submittedName>
        <fullName evidence="2">Uncharacterized protein</fullName>
    </submittedName>
</protein>
<organism evidence="2 3">
    <name type="scientific">Alteromonas ponticola</name>
    <dbReference type="NCBI Taxonomy" id="2720613"/>
    <lineage>
        <taxon>Bacteria</taxon>
        <taxon>Pseudomonadati</taxon>
        <taxon>Pseudomonadota</taxon>
        <taxon>Gammaproteobacteria</taxon>
        <taxon>Alteromonadales</taxon>
        <taxon>Alteromonadaceae</taxon>
        <taxon>Alteromonas/Salinimonas group</taxon>
        <taxon>Alteromonas</taxon>
    </lineage>
</organism>
<evidence type="ECO:0000256" key="1">
    <source>
        <dbReference type="SAM" id="Phobius"/>
    </source>
</evidence>
<keyword evidence="1" id="KW-1133">Transmembrane helix</keyword>
<feature type="transmembrane region" description="Helical" evidence="1">
    <location>
        <begin position="198"/>
        <end position="218"/>
    </location>
</feature>
<evidence type="ECO:0000313" key="2">
    <source>
        <dbReference type="EMBL" id="NMH59158.1"/>
    </source>
</evidence>
<feature type="transmembrane region" description="Helical" evidence="1">
    <location>
        <begin position="152"/>
        <end position="177"/>
    </location>
</feature>